<evidence type="ECO:0008006" key="4">
    <source>
        <dbReference type="Google" id="ProtNLM"/>
    </source>
</evidence>
<feature type="transmembrane region" description="Helical" evidence="1">
    <location>
        <begin position="45"/>
        <end position="65"/>
    </location>
</feature>
<accession>A0A0R3N038</accession>
<keyword evidence="1" id="KW-1133">Transmembrane helix</keyword>
<proteinExistence type="predicted"/>
<feature type="transmembrane region" description="Helical" evidence="1">
    <location>
        <begin position="20"/>
        <end position="39"/>
    </location>
</feature>
<organism evidence="2 3">
    <name type="scientific">Bradyrhizobium lablabi</name>
    <dbReference type="NCBI Taxonomy" id="722472"/>
    <lineage>
        <taxon>Bacteria</taxon>
        <taxon>Pseudomonadati</taxon>
        <taxon>Pseudomonadota</taxon>
        <taxon>Alphaproteobacteria</taxon>
        <taxon>Hyphomicrobiales</taxon>
        <taxon>Nitrobacteraceae</taxon>
        <taxon>Bradyrhizobium</taxon>
    </lineage>
</organism>
<gene>
    <name evidence="2" type="ORF">CQ14_09335</name>
</gene>
<evidence type="ECO:0000256" key="1">
    <source>
        <dbReference type="SAM" id="Phobius"/>
    </source>
</evidence>
<keyword evidence="1" id="KW-0812">Transmembrane</keyword>
<evidence type="ECO:0000313" key="2">
    <source>
        <dbReference type="EMBL" id="KRR25214.1"/>
    </source>
</evidence>
<comment type="caution">
    <text evidence="2">The sequence shown here is derived from an EMBL/GenBank/DDBJ whole genome shotgun (WGS) entry which is preliminary data.</text>
</comment>
<reference evidence="2 3" key="1">
    <citation type="submission" date="2014-03" db="EMBL/GenBank/DDBJ databases">
        <title>Bradyrhizobium valentinum sp. nov., isolated from effective nodules of Lupinus mariae-josephae, a lupine endemic of basic-lime soils in Eastern Spain.</title>
        <authorList>
            <person name="Duran D."/>
            <person name="Rey L."/>
            <person name="Navarro A."/>
            <person name="Busquets A."/>
            <person name="Imperial J."/>
            <person name="Ruiz-Argueso T."/>
        </authorList>
    </citation>
    <scope>NUCLEOTIDE SEQUENCE [LARGE SCALE GENOMIC DNA]</scope>
    <source>
        <strain evidence="2 3">CCBAU 23086</strain>
    </source>
</reference>
<sequence>MRSRVPSFSKPRSWLDGSLLTSQVTILALPLTAITLLGAGPADRLVVAFGWVPYLVAGPLAGATVDRPRAGESC</sequence>
<name>A0A0R3N038_9BRAD</name>
<protein>
    <recommendedName>
        <fullName evidence="4">MFS transporter</fullName>
    </recommendedName>
</protein>
<dbReference type="Proteomes" id="UP000051660">
    <property type="component" value="Unassembled WGS sequence"/>
</dbReference>
<dbReference type="AlphaFoldDB" id="A0A0R3N038"/>
<evidence type="ECO:0000313" key="3">
    <source>
        <dbReference type="Proteomes" id="UP000051660"/>
    </source>
</evidence>
<dbReference type="EMBL" id="LLYB01000057">
    <property type="protein sequence ID" value="KRR25214.1"/>
    <property type="molecule type" value="Genomic_DNA"/>
</dbReference>
<keyword evidence="1" id="KW-0472">Membrane</keyword>